<evidence type="ECO:0000313" key="4">
    <source>
        <dbReference type="RefSeq" id="XP_010502638.1"/>
    </source>
</evidence>
<dbReference type="Pfam" id="PF24758">
    <property type="entry name" value="LRR_At5g56370"/>
    <property type="match status" value="1"/>
</dbReference>
<proteinExistence type="predicted"/>
<feature type="domain" description="F-box" evidence="2">
    <location>
        <begin position="2"/>
        <end position="38"/>
    </location>
</feature>
<dbReference type="Pfam" id="PF08387">
    <property type="entry name" value="FBD"/>
    <property type="match status" value="1"/>
</dbReference>
<feature type="chain" id="PRO_5046495377" evidence="1">
    <location>
        <begin position="28"/>
        <end position="422"/>
    </location>
</feature>
<accession>A0ABM0YL17</accession>
<reference evidence="4" key="2">
    <citation type="submission" date="2025-08" db="UniProtKB">
        <authorList>
            <consortium name="RefSeq"/>
        </authorList>
    </citation>
    <scope>IDENTIFICATION</scope>
    <source>
        <tissue evidence="4">Leaf</tissue>
    </source>
</reference>
<feature type="signal peptide" evidence="1">
    <location>
        <begin position="1"/>
        <end position="27"/>
    </location>
</feature>
<dbReference type="RefSeq" id="XP_010502638.1">
    <property type="nucleotide sequence ID" value="XM_010504336.2"/>
</dbReference>
<evidence type="ECO:0000259" key="2">
    <source>
        <dbReference type="PROSITE" id="PS50181"/>
    </source>
</evidence>
<keyword evidence="3" id="KW-1185">Reference proteome</keyword>
<dbReference type="InterPro" id="IPR001810">
    <property type="entry name" value="F-box_dom"/>
</dbReference>
<dbReference type="Gene3D" id="3.80.10.10">
    <property type="entry name" value="Ribonuclease Inhibitor"/>
    <property type="match status" value="1"/>
</dbReference>
<dbReference type="Proteomes" id="UP000694864">
    <property type="component" value="Chromosome 4"/>
</dbReference>
<dbReference type="GeneID" id="104779911"/>
<name>A0ABM0YL17_CAMSA</name>
<dbReference type="Pfam" id="PF00646">
    <property type="entry name" value="F-box"/>
    <property type="match status" value="1"/>
</dbReference>
<organism evidence="3 4">
    <name type="scientific">Camelina sativa</name>
    <name type="common">False flax</name>
    <name type="synonym">Myagrum sativum</name>
    <dbReference type="NCBI Taxonomy" id="90675"/>
    <lineage>
        <taxon>Eukaryota</taxon>
        <taxon>Viridiplantae</taxon>
        <taxon>Streptophyta</taxon>
        <taxon>Embryophyta</taxon>
        <taxon>Tracheophyta</taxon>
        <taxon>Spermatophyta</taxon>
        <taxon>Magnoliopsida</taxon>
        <taxon>eudicotyledons</taxon>
        <taxon>Gunneridae</taxon>
        <taxon>Pentapetalae</taxon>
        <taxon>rosids</taxon>
        <taxon>malvids</taxon>
        <taxon>Brassicales</taxon>
        <taxon>Brassicaceae</taxon>
        <taxon>Camelineae</taxon>
        <taxon>Camelina</taxon>
    </lineage>
</organism>
<dbReference type="SUPFAM" id="SSF81383">
    <property type="entry name" value="F-box domain"/>
    <property type="match status" value="1"/>
</dbReference>
<gene>
    <name evidence="4" type="primary">LOC104779911</name>
</gene>
<dbReference type="InterPro" id="IPR055411">
    <property type="entry name" value="LRR_FXL15/At3g58940/PEG3-like"/>
</dbReference>
<dbReference type="InterPro" id="IPR006566">
    <property type="entry name" value="FBD"/>
</dbReference>
<sequence length="422" mass="48774">MSQWISELPEALLLQILSLLPTKQVVAMSVLAKRWRYLWKMVPSLEFGYFMFSDNVSRCLLSNQDPVLQRLCLRIDYDYNSNMDIGVLMGIAFGLHVRNLELYVYAFEKFRFPTSLCNSESLETLKLSDAILVDVPSPICLKSLRTLHLHGVVYKDDESVSNLLSGCVSLENLVVHRFQQSDVNTFTIAVPSLQRLTLTSENDDEDSIYVINAPSLKYLEFQGVLDDNTFVIKNSPELVEASLRDIFDVFGHPNISVFENILRSLTSVKRLSLEILAPSKIKFPTGSIFFQLVYLELDTYEPMWWNVLMLMLDSSPNLQVLKLIRKSWRREDPEAYMKWNKPKYVPKCLLLHLETLVWKNYQGEIEDEKEVAKYILTNASRLKKATFSNAYIRPETSRQRLKELRSVVMASNSCKLVFKGHR</sequence>
<evidence type="ECO:0000256" key="1">
    <source>
        <dbReference type="SAM" id="SignalP"/>
    </source>
</evidence>
<dbReference type="Gene3D" id="1.20.1280.50">
    <property type="match status" value="1"/>
</dbReference>
<dbReference type="PANTHER" id="PTHR31900:SF34">
    <property type="entry name" value="EMB|CAB62440.1-RELATED"/>
    <property type="match status" value="1"/>
</dbReference>
<keyword evidence="1" id="KW-0732">Signal</keyword>
<dbReference type="InterPro" id="IPR032675">
    <property type="entry name" value="LRR_dom_sf"/>
</dbReference>
<evidence type="ECO:0000313" key="3">
    <source>
        <dbReference type="Proteomes" id="UP000694864"/>
    </source>
</evidence>
<dbReference type="PROSITE" id="PS50181">
    <property type="entry name" value="FBOX"/>
    <property type="match status" value="1"/>
</dbReference>
<dbReference type="PANTHER" id="PTHR31900">
    <property type="entry name" value="F-BOX/RNI SUPERFAMILY PROTEIN-RELATED"/>
    <property type="match status" value="1"/>
</dbReference>
<dbReference type="SMART" id="SM00579">
    <property type="entry name" value="FBD"/>
    <property type="match status" value="1"/>
</dbReference>
<dbReference type="SUPFAM" id="SSF52047">
    <property type="entry name" value="RNI-like"/>
    <property type="match status" value="1"/>
</dbReference>
<reference evidence="3" key="1">
    <citation type="journal article" date="2014" name="Nat. Commun.">
        <title>The emerging biofuel crop Camelina sativa retains a highly undifferentiated hexaploid genome structure.</title>
        <authorList>
            <person name="Kagale S."/>
            <person name="Koh C."/>
            <person name="Nixon J."/>
            <person name="Bollina V."/>
            <person name="Clarke W.E."/>
            <person name="Tuteja R."/>
            <person name="Spillane C."/>
            <person name="Robinson S.J."/>
            <person name="Links M.G."/>
            <person name="Clarke C."/>
            <person name="Higgins E.E."/>
            <person name="Huebert T."/>
            <person name="Sharpe A.G."/>
            <person name="Parkin I.A."/>
        </authorList>
    </citation>
    <scope>NUCLEOTIDE SEQUENCE [LARGE SCALE GENOMIC DNA]</scope>
    <source>
        <strain evidence="3">cv. DH55</strain>
    </source>
</reference>
<dbReference type="InterPro" id="IPR050232">
    <property type="entry name" value="FBL13/AtMIF1-like"/>
</dbReference>
<protein>
    <submittedName>
        <fullName evidence="4">F-box/FBD/LRR-repeat protein At3g26920-like isoform X1</fullName>
    </submittedName>
</protein>
<dbReference type="InterPro" id="IPR036047">
    <property type="entry name" value="F-box-like_dom_sf"/>
</dbReference>